<evidence type="ECO:0000256" key="7">
    <source>
        <dbReference type="PIRNR" id="PIRNR000077"/>
    </source>
</evidence>
<evidence type="ECO:0000313" key="9">
    <source>
        <dbReference type="EMBL" id="MFC5885643.1"/>
    </source>
</evidence>
<sequence>MPGTTITATDSNFEELVFQSDKPVLVDFWATWCPPCRMIAPTLDQIAAEHGDRLTVVKVDIDKNPALATQYGIMSIPTLKVFTGGKAVKTIVGALPKDQLKRNLADFIG</sequence>
<evidence type="ECO:0000256" key="5">
    <source>
        <dbReference type="ARBA" id="ARBA00023284"/>
    </source>
</evidence>
<keyword evidence="2" id="KW-0813">Transport</keyword>
<evidence type="ECO:0000256" key="6">
    <source>
        <dbReference type="NCBIfam" id="TIGR01068"/>
    </source>
</evidence>
<dbReference type="PROSITE" id="PS51352">
    <property type="entry name" value="THIOREDOXIN_2"/>
    <property type="match status" value="1"/>
</dbReference>
<protein>
    <recommendedName>
        <fullName evidence="6 7">Thioredoxin</fullName>
    </recommendedName>
</protein>
<evidence type="ECO:0000256" key="3">
    <source>
        <dbReference type="ARBA" id="ARBA00022982"/>
    </source>
</evidence>
<dbReference type="PIRSF" id="PIRSF000077">
    <property type="entry name" value="Thioredoxin"/>
    <property type="match status" value="1"/>
</dbReference>
<dbReference type="Proteomes" id="UP001596067">
    <property type="component" value="Unassembled WGS sequence"/>
</dbReference>
<dbReference type="CDD" id="cd02947">
    <property type="entry name" value="TRX_family"/>
    <property type="match status" value="1"/>
</dbReference>
<feature type="domain" description="Thioredoxin" evidence="8">
    <location>
        <begin position="1"/>
        <end position="109"/>
    </location>
</feature>
<keyword evidence="4" id="KW-1015">Disulfide bond</keyword>
<name>A0ABW1EVP0_9ACTN</name>
<reference evidence="10" key="1">
    <citation type="journal article" date="2019" name="Int. J. Syst. Evol. Microbiol.">
        <title>The Global Catalogue of Microorganisms (GCM) 10K type strain sequencing project: providing services to taxonomists for standard genome sequencing and annotation.</title>
        <authorList>
            <consortium name="The Broad Institute Genomics Platform"/>
            <consortium name="The Broad Institute Genome Sequencing Center for Infectious Disease"/>
            <person name="Wu L."/>
            <person name="Ma J."/>
        </authorList>
    </citation>
    <scope>NUCLEOTIDE SEQUENCE [LARGE SCALE GENOMIC DNA]</scope>
    <source>
        <strain evidence="10">CGMCC 4.1469</strain>
    </source>
</reference>
<keyword evidence="5" id="KW-0676">Redox-active center</keyword>
<keyword evidence="10" id="KW-1185">Reference proteome</keyword>
<comment type="similarity">
    <text evidence="1 7">Belongs to the thioredoxin family.</text>
</comment>
<dbReference type="SUPFAM" id="SSF52833">
    <property type="entry name" value="Thioredoxin-like"/>
    <property type="match status" value="1"/>
</dbReference>
<dbReference type="RefSeq" id="WP_313767400.1">
    <property type="nucleotide sequence ID" value="NZ_BAAAVH010000011.1"/>
</dbReference>
<dbReference type="PRINTS" id="PR00421">
    <property type="entry name" value="THIOREDOXIN"/>
</dbReference>
<dbReference type="PANTHER" id="PTHR45663:SF11">
    <property type="entry name" value="GEO12009P1"/>
    <property type="match status" value="1"/>
</dbReference>
<evidence type="ECO:0000256" key="1">
    <source>
        <dbReference type="ARBA" id="ARBA00008987"/>
    </source>
</evidence>
<organism evidence="9 10">
    <name type="scientific">Kitasatospora aburaviensis</name>
    <dbReference type="NCBI Taxonomy" id="67265"/>
    <lineage>
        <taxon>Bacteria</taxon>
        <taxon>Bacillati</taxon>
        <taxon>Actinomycetota</taxon>
        <taxon>Actinomycetes</taxon>
        <taxon>Kitasatosporales</taxon>
        <taxon>Streptomycetaceae</taxon>
        <taxon>Kitasatospora</taxon>
    </lineage>
</organism>
<dbReference type="Pfam" id="PF00085">
    <property type="entry name" value="Thioredoxin"/>
    <property type="match status" value="1"/>
</dbReference>
<accession>A0ABW1EVP0</accession>
<gene>
    <name evidence="9" type="primary">trxA</name>
    <name evidence="9" type="ORF">ACFP0N_11750</name>
</gene>
<dbReference type="Gene3D" id="3.40.30.10">
    <property type="entry name" value="Glutaredoxin"/>
    <property type="match status" value="1"/>
</dbReference>
<dbReference type="PANTHER" id="PTHR45663">
    <property type="entry name" value="GEO12009P1"/>
    <property type="match status" value="1"/>
</dbReference>
<dbReference type="InterPro" id="IPR017937">
    <property type="entry name" value="Thioredoxin_CS"/>
</dbReference>
<proteinExistence type="inferred from homology"/>
<dbReference type="InterPro" id="IPR036249">
    <property type="entry name" value="Thioredoxin-like_sf"/>
</dbReference>
<evidence type="ECO:0000313" key="10">
    <source>
        <dbReference type="Proteomes" id="UP001596067"/>
    </source>
</evidence>
<dbReference type="PROSITE" id="PS00194">
    <property type="entry name" value="THIOREDOXIN_1"/>
    <property type="match status" value="1"/>
</dbReference>
<evidence type="ECO:0000256" key="2">
    <source>
        <dbReference type="ARBA" id="ARBA00022448"/>
    </source>
</evidence>
<dbReference type="InterPro" id="IPR005746">
    <property type="entry name" value="Thioredoxin"/>
</dbReference>
<comment type="caution">
    <text evidence="9">The sequence shown here is derived from an EMBL/GenBank/DDBJ whole genome shotgun (WGS) entry which is preliminary data.</text>
</comment>
<dbReference type="EMBL" id="JBHSOD010000011">
    <property type="protein sequence ID" value="MFC5885643.1"/>
    <property type="molecule type" value="Genomic_DNA"/>
</dbReference>
<dbReference type="NCBIfam" id="TIGR01068">
    <property type="entry name" value="thioredoxin"/>
    <property type="match status" value="1"/>
</dbReference>
<dbReference type="InterPro" id="IPR013766">
    <property type="entry name" value="Thioredoxin_domain"/>
</dbReference>
<evidence type="ECO:0000259" key="8">
    <source>
        <dbReference type="PROSITE" id="PS51352"/>
    </source>
</evidence>
<keyword evidence="3" id="KW-0249">Electron transport</keyword>
<evidence type="ECO:0000256" key="4">
    <source>
        <dbReference type="ARBA" id="ARBA00023157"/>
    </source>
</evidence>